<name>A0A9E7N1I0_9CAUD</name>
<sequence length="155" mass="17637">MTSHERAKLTAIEAILKPAGFLVEFHRAKRHAAAVITAPDGSRHKITLAGSGRAGDHEAATYGRQEARQLLRRFQPETPWTKEDFRLRSFYVDKINSRLVVICQEDRQIIYKVPDALAHKIPTRAVLKSLAERLGQAPEHKYDRLIEKFERSLAA</sequence>
<dbReference type="Proteomes" id="UP001055634">
    <property type="component" value="Segment"/>
</dbReference>
<evidence type="ECO:0000313" key="1">
    <source>
        <dbReference type="EMBL" id="UTC28149.1"/>
    </source>
</evidence>
<gene>
    <name evidence="1" type="ORF">GURKE_01180</name>
</gene>
<accession>A0A9E7N1I0</accession>
<reference evidence="1" key="1">
    <citation type="submission" date="2022-04" db="EMBL/GenBank/DDBJ databases">
        <authorList>
            <person name="Friedrich I."/>
            <person name="Schneider D."/>
            <person name="Poehlein A."/>
            <person name="Hertel R."/>
            <person name="Daniel R."/>
        </authorList>
    </citation>
    <scope>NUCLEOTIDE SEQUENCE</scope>
</reference>
<dbReference type="EMBL" id="ON529850">
    <property type="protein sequence ID" value="UTC28149.1"/>
    <property type="molecule type" value="Genomic_DNA"/>
</dbReference>
<evidence type="ECO:0000313" key="2">
    <source>
        <dbReference type="Proteomes" id="UP001055634"/>
    </source>
</evidence>
<proteinExistence type="predicted"/>
<protein>
    <submittedName>
        <fullName evidence="1">Uncharacterized protein</fullName>
    </submittedName>
</protein>
<keyword evidence="2" id="KW-1185">Reference proteome</keyword>
<organism evidence="1 2">
    <name type="scientific">Brevundimonas phage vB_BpoS-Gurke</name>
    <dbReference type="NCBI Taxonomy" id="2948599"/>
    <lineage>
        <taxon>Viruses</taxon>
        <taxon>Duplodnaviria</taxon>
        <taxon>Heunggongvirae</taxon>
        <taxon>Uroviricota</taxon>
        <taxon>Caudoviricetes</taxon>
        <taxon>Jeanschmidtviridae</taxon>
        <taxon>Kikimoravirus</taxon>
        <taxon>Kikimoravirus gurke</taxon>
    </lineage>
</organism>